<organism evidence="2 4">
    <name type="scientific">Pseudomonas morbosilactucae</name>
    <dbReference type="NCBI Taxonomy" id="2938197"/>
    <lineage>
        <taxon>Bacteria</taxon>
        <taxon>Pseudomonadati</taxon>
        <taxon>Pseudomonadota</taxon>
        <taxon>Gammaproteobacteria</taxon>
        <taxon>Pseudomonadales</taxon>
        <taxon>Pseudomonadaceae</taxon>
        <taxon>Pseudomonas</taxon>
    </lineage>
</organism>
<feature type="chain" id="PRO_5040970912" evidence="1">
    <location>
        <begin position="20"/>
        <end position="143"/>
    </location>
</feature>
<dbReference type="EMBL" id="JALQCW010000025">
    <property type="protein sequence ID" value="MCK9798372.1"/>
    <property type="molecule type" value="Genomic_DNA"/>
</dbReference>
<evidence type="ECO:0000313" key="2">
    <source>
        <dbReference type="EMBL" id="MCK9798372.1"/>
    </source>
</evidence>
<dbReference type="Proteomes" id="UP001155163">
    <property type="component" value="Unassembled WGS sequence"/>
</dbReference>
<dbReference type="Proteomes" id="UP001155059">
    <property type="component" value="Unassembled WGS sequence"/>
</dbReference>
<feature type="signal peptide" evidence="1">
    <location>
        <begin position="1"/>
        <end position="19"/>
    </location>
</feature>
<dbReference type="EMBL" id="JALQCX010000004">
    <property type="protein sequence ID" value="MCK9812858.1"/>
    <property type="molecule type" value="Genomic_DNA"/>
</dbReference>
<evidence type="ECO:0000256" key="1">
    <source>
        <dbReference type="SAM" id="SignalP"/>
    </source>
</evidence>
<comment type="caution">
    <text evidence="2">The sequence shown here is derived from an EMBL/GenBank/DDBJ whole genome shotgun (WGS) entry which is preliminary data.</text>
</comment>
<evidence type="ECO:0000313" key="3">
    <source>
        <dbReference type="EMBL" id="MCK9812858.1"/>
    </source>
</evidence>
<dbReference type="RefSeq" id="WP_268261030.1">
    <property type="nucleotide sequence ID" value="NZ_JALQCW010000025.1"/>
</dbReference>
<protein>
    <submittedName>
        <fullName evidence="2">Uncharacterized protein</fullName>
    </submittedName>
</protein>
<dbReference type="PROSITE" id="PS51257">
    <property type="entry name" value="PROKAR_LIPOPROTEIN"/>
    <property type="match status" value="1"/>
</dbReference>
<reference evidence="4 5" key="2">
    <citation type="journal article" date="2023" name="Plant Pathol.">
        <title>Dismantling and reorganizing Pseudomonas marginalis sensu#lato.</title>
        <authorList>
            <person name="Sawada H."/>
            <person name="Fujikawa T."/>
            <person name="Satou M."/>
        </authorList>
    </citation>
    <scope>NUCLEOTIDE SEQUENCE [LARGE SCALE GENOMIC DNA]</scope>
    <source>
        <strain evidence="2 4">MAFF 302030</strain>
        <strain evidence="3 5">MAFF 302046</strain>
    </source>
</reference>
<evidence type="ECO:0000313" key="4">
    <source>
        <dbReference type="Proteomes" id="UP001155059"/>
    </source>
</evidence>
<dbReference type="AlphaFoldDB" id="A0A9X1YUJ2"/>
<keyword evidence="1" id="KW-0732">Signal</keyword>
<evidence type="ECO:0000313" key="5">
    <source>
        <dbReference type="Proteomes" id="UP001155163"/>
    </source>
</evidence>
<gene>
    <name evidence="2" type="ORF">M1B34_11705</name>
    <name evidence="3" type="ORF">M1B35_01510</name>
</gene>
<accession>A0A9X1YUJ2</accession>
<keyword evidence="5" id="KW-1185">Reference proteome</keyword>
<name>A0A9X1YUJ2_9PSED</name>
<reference evidence="4 5" key="1">
    <citation type="journal article" date="2022" name="Int. J. Syst. Evol. Microbiol.">
        <title>Pseudomonas aegrilactucae sp. nov. and Pseudomonas morbosilactucae sp. nov., pathogens causing bacterial rot of lettuce in Japan.</title>
        <authorList>
            <person name="Sawada H."/>
            <person name="Fujikawa T."/>
            <person name="Satou M."/>
        </authorList>
    </citation>
    <scope>NUCLEOTIDE SEQUENCE [LARGE SCALE GENOMIC DNA]</scope>
    <source>
        <strain evidence="2 4">MAFF 302030</strain>
        <strain evidence="3 5">MAFF 302046</strain>
    </source>
</reference>
<sequence>MKWTSVAFLAIASALLAGCATTPASSQSAASVPQERILDQSYLKPDARRSELVTVIRDNGYMGSGLQMIFKVNASPVAAFKTGEKVEIYLAPGKYVFVAEGKPNPFSEAPGESEVEVISGQMNKFRLRLVPGDGPRYERTIQP</sequence>
<proteinExistence type="predicted"/>